<dbReference type="Gene3D" id="3.80.10.10">
    <property type="entry name" value="Ribonuclease Inhibitor"/>
    <property type="match status" value="1"/>
</dbReference>
<dbReference type="EMBL" id="LHPF02000002">
    <property type="protein sequence ID" value="PSC75755.1"/>
    <property type="molecule type" value="Genomic_DNA"/>
</dbReference>
<reference evidence="2 3" key="1">
    <citation type="journal article" date="2018" name="Plant J.">
        <title>Genome sequences of Chlorella sorokiniana UTEX 1602 and Micractinium conductrix SAG 241.80: implications to maltose excretion by a green alga.</title>
        <authorList>
            <person name="Arriola M.B."/>
            <person name="Velmurugan N."/>
            <person name="Zhang Y."/>
            <person name="Plunkett M.H."/>
            <person name="Hondzo H."/>
            <person name="Barney B.M."/>
        </authorList>
    </citation>
    <scope>NUCLEOTIDE SEQUENCE [LARGE SCALE GENOMIC DNA]</scope>
    <source>
        <strain evidence="2 3">SAG 241.80</strain>
    </source>
</reference>
<sequence>MTPNSASRADFAAPARLCDLPDGLLVRCLSQLSQPERFEVVACVSKRLSALTLEPALLRNVSLSLAGDGALRLRSLLGFLTQHAAHVHVLTLEENDEEEEDPWEAEVLLASCLSACAAAARRMRVLALRVPPPDTLAWLPALTSLRELRLGLSYYPLELRLPAGFSRLVNLAEATLGGSPLEFEGSRLPGGLTAISIADRESTQMPAQFSTLTALRTLDFRRTCYTSCSMGQVLTALTALTALKLPEALPACLARLTSLQVLFKNEELEPAGCAALAAAAQLPRLHDLALHSGEGAAAGGALLPGPWQRSVQVVDLPWRILEEGTAQLRGAQHLESVAIRGTPAVGADPGARQRWDAFWGYAATHPSLRRLTLYESGEDEPLPPDSPSPLPSLPHFDFLQAVHALRRRRPDLRIELDPPPCI</sequence>
<dbReference type="InterPro" id="IPR036047">
    <property type="entry name" value="F-box-like_dom_sf"/>
</dbReference>
<dbReference type="SUPFAM" id="SSF52047">
    <property type="entry name" value="RNI-like"/>
    <property type="match status" value="1"/>
</dbReference>
<dbReference type="SUPFAM" id="SSF81383">
    <property type="entry name" value="F-box domain"/>
    <property type="match status" value="1"/>
</dbReference>
<keyword evidence="3" id="KW-1185">Reference proteome</keyword>
<protein>
    <submittedName>
        <fullName evidence="2">PopC</fullName>
    </submittedName>
</protein>
<name>A0A2P6VNX6_9CHLO</name>
<dbReference type="GO" id="GO:0005930">
    <property type="term" value="C:axoneme"/>
    <property type="evidence" value="ECO:0007669"/>
    <property type="project" value="UniProtKB-SubCell"/>
</dbReference>
<dbReference type="OrthoDB" id="3219396at2759"/>
<evidence type="ECO:0000313" key="3">
    <source>
        <dbReference type="Proteomes" id="UP000239649"/>
    </source>
</evidence>
<comment type="subcellular location">
    <subcellularLocation>
        <location evidence="1">Cytoplasm</location>
        <location evidence="1">Cytoskeleton</location>
        <location evidence="1">Cilium axoneme</location>
    </subcellularLocation>
</comment>
<dbReference type="AlphaFoldDB" id="A0A2P6VNX6"/>
<evidence type="ECO:0000313" key="2">
    <source>
        <dbReference type="EMBL" id="PSC75755.1"/>
    </source>
</evidence>
<accession>A0A2P6VNX6</accession>
<dbReference type="Proteomes" id="UP000239649">
    <property type="component" value="Unassembled WGS sequence"/>
</dbReference>
<dbReference type="InterPro" id="IPR032675">
    <property type="entry name" value="LRR_dom_sf"/>
</dbReference>
<proteinExistence type="predicted"/>
<gene>
    <name evidence="2" type="ORF">C2E20_1577</name>
</gene>
<comment type="caution">
    <text evidence="2">The sequence shown here is derived from an EMBL/GenBank/DDBJ whole genome shotgun (WGS) entry which is preliminary data.</text>
</comment>
<organism evidence="2 3">
    <name type="scientific">Micractinium conductrix</name>
    <dbReference type="NCBI Taxonomy" id="554055"/>
    <lineage>
        <taxon>Eukaryota</taxon>
        <taxon>Viridiplantae</taxon>
        <taxon>Chlorophyta</taxon>
        <taxon>core chlorophytes</taxon>
        <taxon>Trebouxiophyceae</taxon>
        <taxon>Chlorellales</taxon>
        <taxon>Chlorellaceae</taxon>
        <taxon>Chlorella clade</taxon>
        <taxon>Micractinium</taxon>
    </lineage>
</organism>
<evidence type="ECO:0000256" key="1">
    <source>
        <dbReference type="ARBA" id="ARBA00004430"/>
    </source>
</evidence>